<comment type="caution">
    <text evidence="1">The sequence shown here is derived from an EMBL/GenBank/DDBJ whole genome shotgun (WGS) entry which is preliminary data.</text>
</comment>
<proteinExistence type="predicted"/>
<keyword evidence="2" id="KW-1185">Reference proteome</keyword>
<protein>
    <submittedName>
        <fullName evidence="1">Uncharacterized protein</fullName>
    </submittedName>
</protein>
<dbReference type="EMBL" id="LQPJ01000061">
    <property type="protein sequence ID" value="ORW28270.1"/>
    <property type="molecule type" value="Genomic_DNA"/>
</dbReference>
<sequence>MGIELLREQDYGARERRTNCSLKHPCRSTAGVDTEGQKAGVKERVLAGNADVAGQREIEAGAHGGAVDRCDGWQSAIGDGKEPRIQLA</sequence>
<name>A0A1X1ZVS7_9MYCO</name>
<accession>A0A1X1ZVS7</accession>
<evidence type="ECO:0000313" key="1">
    <source>
        <dbReference type="EMBL" id="ORW28270.1"/>
    </source>
</evidence>
<evidence type="ECO:0000313" key="2">
    <source>
        <dbReference type="Proteomes" id="UP000193529"/>
    </source>
</evidence>
<gene>
    <name evidence="1" type="ORF">AWC19_27245</name>
</gene>
<dbReference type="Proteomes" id="UP000193529">
    <property type="component" value="Unassembled WGS sequence"/>
</dbReference>
<dbReference type="AlphaFoldDB" id="A0A1X1ZVS7"/>
<organism evidence="1 2">
    <name type="scientific">Mycobacterium palustre</name>
    <dbReference type="NCBI Taxonomy" id="153971"/>
    <lineage>
        <taxon>Bacteria</taxon>
        <taxon>Bacillati</taxon>
        <taxon>Actinomycetota</taxon>
        <taxon>Actinomycetes</taxon>
        <taxon>Mycobacteriales</taxon>
        <taxon>Mycobacteriaceae</taxon>
        <taxon>Mycobacterium</taxon>
        <taxon>Mycobacterium simiae complex</taxon>
    </lineage>
</organism>
<reference evidence="1 2" key="1">
    <citation type="submission" date="2016-01" db="EMBL/GenBank/DDBJ databases">
        <title>The new phylogeny of the genus Mycobacterium.</title>
        <authorList>
            <person name="Tarcisio F."/>
            <person name="Conor M."/>
            <person name="Antonella G."/>
            <person name="Elisabetta G."/>
            <person name="Giulia F.S."/>
            <person name="Sara T."/>
            <person name="Anna F."/>
            <person name="Clotilde B."/>
            <person name="Roberto B."/>
            <person name="Veronica D.S."/>
            <person name="Fabio R."/>
            <person name="Monica P."/>
            <person name="Olivier J."/>
            <person name="Enrico T."/>
            <person name="Nicola S."/>
        </authorList>
    </citation>
    <scope>NUCLEOTIDE SEQUENCE [LARGE SCALE GENOMIC DNA]</scope>
    <source>
        <strain evidence="1 2">DSM 44572</strain>
    </source>
</reference>